<reference evidence="2" key="1">
    <citation type="journal article" date="2014" name="Int. J. Syst. Evol. Microbiol.">
        <title>Complete genome sequence of Corynebacterium casei LMG S-19264T (=DSM 44701T), isolated from a smear-ripened cheese.</title>
        <authorList>
            <consortium name="US DOE Joint Genome Institute (JGI-PGF)"/>
            <person name="Walter F."/>
            <person name="Albersmeier A."/>
            <person name="Kalinowski J."/>
            <person name="Ruckert C."/>
        </authorList>
    </citation>
    <scope>NUCLEOTIDE SEQUENCE</scope>
    <source>
        <strain evidence="2">CGMCC 1.12919</strain>
    </source>
</reference>
<feature type="signal peptide" evidence="1">
    <location>
        <begin position="1"/>
        <end position="28"/>
    </location>
</feature>
<dbReference type="Proteomes" id="UP000637002">
    <property type="component" value="Unassembled WGS sequence"/>
</dbReference>
<gene>
    <name evidence="2" type="ORF">GCM10010994_39000</name>
</gene>
<name>A0A916UL04_9HYPH</name>
<feature type="chain" id="PRO_5037387606" evidence="1">
    <location>
        <begin position="29"/>
        <end position="197"/>
    </location>
</feature>
<accession>A0A916UL04</accession>
<dbReference type="EMBL" id="BMGG01000007">
    <property type="protein sequence ID" value="GGC76881.1"/>
    <property type="molecule type" value="Genomic_DNA"/>
</dbReference>
<dbReference type="AlphaFoldDB" id="A0A916UL04"/>
<comment type="caution">
    <text evidence="2">The sequence shown here is derived from an EMBL/GenBank/DDBJ whole genome shotgun (WGS) entry which is preliminary data.</text>
</comment>
<evidence type="ECO:0000313" key="3">
    <source>
        <dbReference type="Proteomes" id="UP000637002"/>
    </source>
</evidence>
<evidence type="ECO:0000256" key="1">
    <source>
        <dbReference type="SAM" id="SignalP"/>
    </source>
</evidence>
<sequence>MSFWRKLALAAVAAFALPLAAPAQSAMAQGISIRGLGPAVVQTDRVRIVSVDRATRNVVVERGGRQWRITVPAAFGSLAAVRRRDRLEISRVEGALISVAPARANARPDISFAETRDDGTFNNLPARWVTRSVTITARFTSFNAARGIASFVGPDGPRTIRATDPAVVNMLRGLRQGDMINVVFAEATQILLTPRRF</sequence>
<keyword evidence="3" id="KW-1185">Reference proteome</keyword>
<keyword evidence="1" id="KW-0732">Signal</keyword>
<proteinExistence type="predicted"/>
<evidence type="ECO:0000313" key="2">
    <source>
        <dbReference type="EMBL" id="GGC76881.1"/>
    </source>
</evidence>
<protein>
    <submittedName>
        <fullName evidence="2">Uncharacterized protein</fullName>
    </submittedName>
</protein>
<organism evidence="2 3">
    <name type="scientific">Chelatococcus reniformis</name>
    <dbReference type="NCBI Taxonomy" id="1494448"/>
    <lineage>
        <taxon>Bacteria</taxon>
        <taxon>Pseudomonadati</taxon>
        <taxon>Pseudomonadota</taxon>
        <taxon>Alphaproteobacteria</taxon>
        <taxon>Hyphomicrobiales</taxon>
        <taxon>Chelatococcaceae</taxon>
        <taxon>Chelatococcus</taxon>
    </lineage>
</organism>
<dbReference type="RefSeq" id="WP_188610848.1">
    <property type="nucleotide sequence ID" value="NZ_BMGG01000007.1"/>
</dbReference>
<reference evidence="2" key="2">
    <citation type="submission" date="2020-09" db="EMBL/GenBank/DDBJ databases">
        <authorList>
            <person name="Sun Q."/>
            <person name="Zhou Y."/>
        </authorList>
    </citation>
    <scope>NUCLEOTIDE SEQUENCE</scope>
    <source>
        <strain evidence="2">CGMCC 1.12919</strain>
    </source>
</reference>